<comment type="cofactor">
    <cofactor evidence="1">
        <name>[4Fe-4S] cluster</name>
        <dbReference type="ChEBI" id="CHEBI:49883"/>
    </cofactor>
</comment>
<dbReference type="InterPro" id="IPR006638">
    <property type="entry name" value="Elp3/MiaA/NifB-like_rSAM"/>
</dbReference>
<keyword evidence="8" id="KW-1185">Reference proteome</keyword>
<evidence type="ECO:0000313" key="7">
    <source>
        <dbReference type="EMBL" id="ABO51039.1"/>
    </source>
</evidence>
<dbReference type="eggNOG" id="COG1032">
    <property type="taxonomic scope" value="Bacteria"/>
</dbReference>
<evidence type="ECO:0000256" key="3">
    <source>
        <dbReference type="ARBA" id="ARBA00022723"/>
    </source>
</evidence>
<organism evidence="7 8">
    <name type="scientific">Desulforamulus reducens (strain ATCC BAA-1160 / DSM 100696 / MI-1)</name>
    <name type="common">Desulfotomaculum reducens</name>
    <dbReference type="NCBI Taxonomy" id="349161"/>
    <lineage>
        <taxon>Bacteria</taxon>
        <taxon>Bacillati</taxon>
        <taxon>Bacillota</taxon>
        <taxon>Clostridia</taxon>
        <taxon>Eubacteriales</taxon>
        <taxon>Peptococcaceae</taxon>
        <taxon>Desulforamulus</taxon>
    </lineage>
</organism>
<evidence type="ECO:0000256" key="5">
    <source>
        <dbReference type="ARBA" id="ARBA00023014"/>
    </source>
</evidence>
<dbReference type="InterPro" id="IPR007197">
    <property type="entry name" value="rSAM"/>
</dbReference>
<dbReference type="OrthoDB" id="9777636at2"/>
<dbReference type="AlphaFoldDB" id="A4J7I6"/>
<evidence type="ECO:0000256" key="2">
    <source>
        <dbReference type="ARBA" id="ARBA00022691"/>
    </source>
</evidence>
<dbReference type="CDD" id="cd01335">
    <property type="entry name" value="Radical_SAM"/>
    <property type="match status" value="1"/>
</dbReference>
<dbReference type="SFLD" id="SFLDS00029">
    <property type="entry name" value="Radical_SAM"/>
    <property type="match status" value="1"/>
</dbReference>
<reference evidence="7 8" key="1">
    <citation type="submission" date="2007-03" db="EMBL/GenBank/DDBJ databases">
        <title>Complete sequence of Desulfotomaculum reducens MI-1.</title>
        <authorList>
            <consortium name="US DOE Joint Genome Institute"/>
            <person name="Copeland A."/>
            <person name="Lucas S."/>
            <person name="Lapidus A."/>
            <person name="Barry K."/>
            <person name="Detter J.C."/>
            <person name="Glavina del Rio T."/>
            <person name="Hammon N."/>
            <person name="Israni S."/>
            <person name="Dalin E."/>
            <person name="Tice H."/>
            <person name="Pitluck S."/>
            <person name="Sims D."/>
            <person name="Brettin T."/>
            <person name="Bruce D."/>
            <person name="Han C."/>
            <person name="Tapia R."/>
            <person name="Schmutz J."/>
            <person name="Larimer F."/>
            <person name="Land M."/>
            <person name="Hauser L."/>
            <person name="Kyrpides N."/>
            <person name="Kim E."/>
            <person name="Tebo B.M."/>
            <person name="Richardson P."/>
        </authorList>
    </citation>
    <scope>NUCLEOTIDE SEQUENCE [LARGE SCALE GENOMIC DNA]</scope>
    <source>
        <strain evidence="7 8">MI-1</strain>
    </source>
</reference>
<dbReference type="EMBL" id="CP000612">
    <property type="protein sequence ID" value="ABO51039.1"/>
    <property type="molecule type" value="Genomic_DNA"/>
</dbReference>
<dbReference type="InterPro" id="IPR058240">
    <property type="entry name" value="rSAM_sf"/>
</dbReference>
<gene>
    <name evidence="7" type="ordered locus">Dred_2529</name>
</gene>
<protein>
    <submittedName>
        <fullName evidence="7">Radical SAM domain protein</fullName>
    </submittedName>
</protein>
<evidence type="ECO:0000256" key="1">
    <source>
        <dbReference type="ARBA" id="ARBA00001966"/>
    </source>
</evidence>
<dbReference type="SMART" id="SM00729">
    <property type="entry name" value="Elp3"/>
    <property type="match status" value="1"/>
</dbReference>
<dbReference type="Gene3D" id="3.20.20.70">
    <property type="entry name" value="Aldolase class I"/>
    <property type="match status" value="1"/>
</dbReference>
<feature type="domain" description="Radical SAM core" evidence="6">
    <location>
        <begin position="13"/>
        <end position="241"/>
    </location>
</feature>
<dbReference type="GO" id="GO:0003824">
    <property type="term" value="F:catalytic activity"/>
    <property type="evidence" value="ECO:0007669"/>
    <property type="project" value="InterPro"/>
</dbReference>
<proteinExistence type="predicted"/>
<dbReference type="HOGENOM" id="CLU_044464_1_0_9"/>
<dbReference type="SUPFAM" id="SSF102114">
    <property type="entry name" value="Radical SAM enzymes"/>
    <property type="match status" value="1"/>
</dbReference>
<dbReference type="PANTHER" id="PTHR43409">
    <property type="entry name" value="ANAEROBIC MAGNESIUM-PROTOPORPHYRIN IX MONOMETHYL ESTER CYCLASE-RELATED"/>
    <property type="match status" value="1"/>
</dbReference>
<keyword evidence="5" id="KW-0411">Iron-sulfur</keyword>
<dbReference type="Pfam" id="PF04055">
    <property type="entry name" value="Radical_SAM"/>
    <property type="match status" value="1"/>
</dbReference>
<dbReference type="KEGG" id="drm:Dred_2529"/>
<keyword evidence="4" id="KW-0408">Iron</keyword>
<name>A4J7I6_DESRM</name>
<keyword evidence="3" id="KW-0479">Metal-binding</keyword>
<dbReference type="GO" id="GO:0046872">
    <property type="term" value="F:metal ion binding"/>
    <property type="evidence" value="ECO:0007669"/>
    <property type="project" value="UniProtKB-KW"/>
</dbReference>
<dbReference type="GO" id="GO:0051536">
    <property type="term" value="F:iron-sulfur cluster binding"/>
    <property type="evidence" value="ECO:0007669"/>
    <property type="project" value="UniProtKB-KW"/>
</dbReference>
<dbReference type="Proteomes" id="UP000001556">
    <property type="component" value="Chromosome"/>
</dbReference>
<dbReference type="SFLD" id="SFLDG01095">
    <property type="entry name" value="Uncharacterised_Radical_SAM_Su"/>
    <property type="match status" value="1"/>
</dbReference>
<accession>A4J7I6</accession>
<evidence type="ECO:0000256" key="4">
    <source>
        <dbReference type="ARBA" id="ARBA00023004"/>
    </source>
</evidence>
<keyword evidence="2" id="KW-0949">S-adenosyl-L-methionine</keyword>
<dbReference type="PROSITE" id="PS51918">
    <property type="entry name" value="RADICAL_SAM"/>
    <property type="match status" value="1"/>
</dbReference>
<evidence type="ECO:0000313" key="8">
    <source>
        <dbReference type="Proteomes" id="UP000001556"/>
    </source>
</evidence>
<dbReference type="SFLD" id="SFLDG01082">
    <property type="entry name" value="B12-binding_domain_containing"/>
    <property type="match status" value="1"/>
</dbReference>
<dbReference type="InterPro" id="IPR051198">
    <property type="entry name" value="BchE-like"/>
</dbReference>
<dbReference type="InterPro" id="IPR013785">
    <property type="entry name" value="Aldolase_TIM"/>
</dbReference>
<evidence type="ECO:0000259" key="6">
    <source>
        <dbReference type="PROSITE" id="PS51918"/>
    </source>
</evidence>
<sequence>MSGNSQHVIYRPPSEAKSFILRVTEGCSHNKCTFCSMYRNIRFRVRSLDEVECEIQQMASFYPGLRRVFLADGNALVLNTDKLLAIMKKLHVAFPMLTRITCYGAPKDILHKKPDELKALQRAGLQIIYLGIESGDDQVLSDINKGVTANEMIAAGQRVLEAGIKLSAMVILGLGGQQYTNSHALNTARVINAIGPTMLGVLTLALFDGTPLKDAVDRGDFLPLTTRETLLELKEMLENINVQQPCIFRCNHISNLLPLKGVLNRDKAQLLADVQEMLEFLQNNSYNHQNINPTHF</sequence>
<dbReference type="PANTHER" id="PTHR43409:SF4">
    <property type="entry name" value="RADICAL SAM SUPERFAMILY PROTEIN"/>
    <property type="match status" value="1"/>
</dbReference>